<protein>
    <submittedName>
        <fullName evidence="3">Uncharacterized protein</fullName>
    </submittedName>
</protein>
<dbReference type="EMBL" id="BAAAXZ010000117">
    <property type="protein sequence ID" value="GAA2933204.1"/>
    <property type="molecule type" value="Genomic_DNA"/>
</dbReference>
<feature type="region of interest" description="Disordered" evidence="1">
    <location>
        <begin position="29"/>
        <end position="78"/>
    </location>
</feature>
<gene>
    <name evidence="3" type="ORF">GCM10020221_31210</name>
</gene>
<feature type="region of interest" description="Disordered" evidence="1">
    <location>
        <begin position="155"/>
        <end position="180"/>
    </location>
</feature>
<dbReference type="Proteomes" id="UP001501102">
    <property type="component" value="Unassembled WGS sequence"/>
</dbReference>
<sequence>MTPRPPARRARRTLLAALVAASVAVPVAAEARPSAVPAPAPTALPSLRSVTPPPSTAVTPPSAGTSWRRKRAADAHGDHRRAAALEVMAGPGRHFLSFDGRDGGRSAEVVGDLSRPTGSPCWCPVGHRPEKYGRLRAGATASHGTARRAVAVRRLARLPHPRPTASSRGAQPRPGGHGSR</sequence>
<reference evidence="3 4" key="1">
    <citation type="journal article" date="2019" name="Int. J. Syst. Evol. Microbiol.">
        <title>The Global Catalogue of Microorganisms (GCM) 10K type strain sequencing project: providing services to taxonomists for standard genome sequencing and annotation.</title>
        <authorList>
            <consortium name="The Broad Institute Genomics Platform"/>
            <consortium name="The Broad Institute Genome Sequencing Center for Infectious Disease"/>
            <person name="Wu L."/>
            <person name="Ma J."/>
        </authorList>
    </citation>
    <scope>NUCLEOTIDE SEQUENCE [LARGE SCALE GENOMIC DNA]</scope>
    <source>
        <strain evidence="3 4">JCM 4087</strain>
    </source>
</reference>
<evidence type="ECO:0000313" key="3">
    <source>
        <dbReference type="EMBL" id="GAA2933204.1"/>
    </source>
</evidence>
<evidence type="ECO:0000256" key="2">
    <source>
        <dbReference type="SAM" id="SignalP"/>
    </source>
</evidence>
<dbReference type="PROSITE" id="PS51318">
    <property type="entry name" value="TAT"/>
    <property type="match status" value="1"/>
</dbReference>
<evidence type="ECO:0000256" key="1">
    <source>
        <dbReference type="SAM" id="MobiDB-lite"/>
    </source>
</evidence>
<feature type="signal peptide" evidence="2">
    <location>
        <begin position="1"/>
        <end position="31"/>
    </location>
</feature>
<dbReference type="InterPro" id="IPR006311">
    <property type="entry name" value="TAT_signal"/>
</dbReference>
<accession>A0ABN3X0Y6</accession>
<comment type="caution">
    <text evidence="3">The sequence shown here is derived from an EMBL/GenBank/DDBJ whole genome shotgun (WGS) entry which is preliminary data.</text>
</comment>
<feature type="compositionally biased region" description="Low complexity" evidence="1">
    <location>
        <begin position="43"/>
        <end position="66"/>
    </location>
</feature>
<keyword evidence="4" id="KW-1185">Reference proteome</keyword>
<keyword evidence="2" id="KW-0732">Signal</keyword>
<name>A0ABN3X0Y6_STRTU</name>
<proteinExistence type="predicted"/>
<organism evidence="3 4">
    <name type="scientific">Streptomyces thioluteus</name>
    <dbReference type="NCBI Taxonomy" id="66431"/>
    <lineage>
        <taxon>Bacteria</taxon>
        <taxon>Bacillati</taxon>
        <taxon>Actinomycetota</taxon>
        <taxon>Actinomycetes</taxon>
        <taxon>Kitasatosporales</taxon>
        <taxon>Streptomycetaceae</taxon>
        <taxon>Streptomyces</taxon>
    </lineage>
</organism>
<evidence type="ECO:0000313" key="4">
    <source>
        <dbReference type="Proteomes" id="UP001501102"/>
    </source>
</evidence>
<feature type="chain" id="PRO_5045587820" evidence="2">
    <location>
        <begin position="32"/>
        <end position="180"/>
    </location>
</feature>